<evidence type="ECO:0000256" key="3">
    <source>
        <dbReference type="ARBA" id="ARBA00022606"/>
    </source>
</evidence>
<evidence type="ECO:0000256" key="7">
    <source>
        <dbReference type="ARBA" id="ARBA00023040"/>
    </source>
</evidence>
<evidence type="ECO:0000256" key="11">
    <source>
        <dbReference type="ARBA" id="ARBA00023180"/>
    </source>
</evidence>
<dbReference type="InParanoid" id="G3NYL5"/>
<sequence length="312" mass="36498">SMDNRLNVTYITFGGHVEVQKYRYLYFVIMFMVYILIISSNVTIVCIIMIHKNLHEPMYIFIAALLINSVLFSTVIYPKLLIDFLSEKQIISYPACLFQWFSYYWLAASDFFLLSFMAYDRYVSICNPLKYTTIMQNTIVNIFIIFAWILPACLLLVILLLSAKRDICKIHLEGIFCNSTILKLHCVRSKIVNIYGFFIFVTFLLLPVVFILFTYSRILVVSYRCRGVRRRAAQTCLPHLLVLINFSCLTAYDVLLARLELESPKIVRLIMTLQVVIYHPLFNPIIYGLKMSTIIFITFIYIFSLKFIVSQK</sequence>
<feature type="transmembrane region" description="Helical" evidence="14">
    <location>
        <begin position="57"/>
        <end position="77"/>
    </location>
</feature>
<dbReference type="GO" id="GO:0005549">
    <property type="term" value="F:odorant binding"/>
    <property type="evidence" value="ECO:0007669"/>
    <property type="project" value="TreeGrafter"/>
</dbReference>
<keyword evidence="3 14" id="KW-0716">Sensory transduction</keyword>
<keyword evidence="11" id="KW-0325">Glycoprotein</keyword>
<evidence type="ECO:0000313" key="16">
    <source>
        <dbReference type="Ensembl" id="ENSGACP00000010436.1"/>
    </source>
</evidence>
<dbReference type="PANTHER" id="PTHR26451">
    <property type="entry name" value="G_PROTEIN_RECEP_F1_2 DOMAIN-CONTAINING PROTEIN"/>
    <property type="match status" value="1"/>
</dbReference>
<feature type="transmembrane region" description="Helical" evidence="14">
    <location>
        <begin position="24"/>
        <end position="50"/>
    </location>
</feature>
<feature type="transmembrane region" description="Helical" evidence="14">
    <location>
        <begin position="236"/>
        <end position="255"/>
    </location>
</feature>
<evidence type="ECO:0000256" key="13">
    <source>
        <dbReference type="RuleBase" id="RU000688"/>
    </source>
</evidence>
<organism evidence="16">
    <name type="scientific">Gasterosteus aculeatus</name>
    <name type="common">Three-spined stickleback</name>
    <dbReference type="NCBI Taxonomy" id="69293"/>
    <lineage>
        <taxon>Eukaryota</taxon>
        <taxon>Metazoa</taxon>
        <taxon>Chordata</taxon>
        <taxon>Craniata</taxon>
        <taxon>Vertebrata</taxon>
        <taxon>Euteleostomi</taxon>
        <taxon>Actinopterygii</taxon>
        <taxon>Neopterygii</taxon>
        <taxon>Teleostei</taxon>
        <taxon>Neoteleostei</taxon>
        <taxon>Acanthomorphata</taxon>
        <taxon>Eupercaria</taxon>
        <taxon>Perciformes</taxon>
        <taxon>Cottioidei</taxon>
        <taxon>Gasterosteales</taxon>
        <taxon>Gasterosteidae</taxon>
        <taxon>Gasterosteus</taxon>
    </lineage>
</organism>
<reference evidence="16" key="2">
    <citation type="submission" date="2024-04" db="UniProtKB">
        <authorList>
            <consortium name="Ensembl"/>
        </authorList>
    </citation>
    <scope>IDENTIFICATION</scope>
</reference>
<evidence type="ECO:0000256" key="2">
    <source>
        <dbReference type="ARBA" id="ARBA00022475"/>
    </source>
</evidence>
<keyword evidence="7 13" id="KW-0297">G-protein coupled receptor</keyword>
<keyword evidence="2 14" id="KW-1003">Cell membrane</keyword>
<evidence type="ECO:0000256" key="1">
    <source>
        <dbReference type="ARBA" id="ARBA00004651"/>
    </source>
</evidence>
<comment type="similarity">
    <text evidence="13">Belongs to the G-protein coupled receptor 1 family.</text>
</comment>
<dbReference type="PROSITE" id="PS50262">
    <property type="entry name" value="G_PROTEIN_RECEP_F1_2"/>
    <property type="match status" value="1"/>
</dbReference>
<evidence type="ECO:0000259" key="15">
    <source>
        <dbReference type="PROSITE" id="PS50262"/>
    </source>
</evidence>
<evidence type="ECO:0000256" key="4">
    <source>
        <dbReference type="ARBA" id="ARBA00022692"/>
    </source>
</evidence>
<dbReference type="GO" id="GO:0004984">
    <property type="term" value="F:olfactory receptor activity"/>
    <property type="evidence" value="ECO:0007669"/>
    <property type="project" value="InterPro"/>
</dbReference>
<keyword evidence="10 13" id="KW-0675">Receptor</keyword>
<evidence type="ECO:0000256" key="14">
    <source>
        <dbReference type="RuleBase" id="RU363047"/>
    </source>
</evidence>
<dbReference type="Gene3D" id="1.20.1070.10">
    <property type="entry name" value="Rhodopsin 7-helix transmembrane proteins"/>
    <property type="match status" value="1"/>
</dbReference>
<dbReference type="PANTHER" id="PTHR26451:SF847">
    <property type="entry name" value="ODORANT RECEPTOR-RELATED"/>
    <property type="match status" value="1"/>
</dbReference>
<keyword evidence="5 14" id="KW-0552">Olfaction</keyword>
<dbReference type="GO" id="GO:0004930">
    <property type="term" value="F:G protein-coupled receptor activity"/>
    <property type="evidence" value="ECO:0007669"/>
    <property type="project" value="UniProtKB-KW"/>
</dbReference>
<dbReference type="AlphaFoldDB" id="G3NYL5"/>
<keyword evidence="9" id="KW-1015">Disulfide bond</keyword>
<evidence type="ECO:0000256" key="9">
    <source>
        <dbReference type="ARBA" id="ARBA00023157"/>
    </source>
</evidence>
<dbReference type="Pfam" id="PF13853">
    <property type="entry name" value="7tm_4"/>
    <property type="match status" value="1"/>
</dbReference>
<reference evidence="16" key="1">
    <citation type="submission" date="2006-01" db="EMBL/GenBank/DDBJ databases">
        <authorList>
            <person name="Lindblad-Toh K."/>
            <person name="Mauceli E."/>
            <person name="Grabherr M."/>
            <person name="Chang J.L."/>
            <person name="Lander E.S."/>
        </authorList>
    </citation>
    <scope>NUCLEOTIDE SEQUENCE [LARGE SCALE GENOMIC DNA]</scope>
</reference>
<dbReference type="InterPro" id="IPR017452">
    <property type="entry name" value="GPCR_Rhodpsn_7TM"/>
</dbReference>
<feature type="transmembrane region" description="Helical" evidence="14">
    <location>
        <begin position="139"/>
        <end position="163"/>
    </location>
</feature>
<comment type="subcellular location">
    <subcellularLocation>
        <location evidence="1 14">Cell membrane</location>
        <topology evidence="1 14">Multi-pass membrane protein</topology>
    </subcellularLocation>
</comment>
<dbReference type="PROSITE" id="PS00237">
    <property type="entry name" value="G_PROTEIN_RECEP_F1_1"/>
    <property type="match status" value="1"/>
</dbReference>
<feature type="domain" description="G-protein coupled receptors family 1 profile" evidence="15">
    <location>
        <begin position="40"/>
        <end position="287"/>
    </location>
</feature>
<feature type="transmembrane region" description="Helical" evidence="14">
    <location>
        <begin position="285"/>
        <end position="309"/>
    </location>
</feature>
<keyword evidence="4 13" id="KW-0812">Transmembrane</keyword>
<dbReference type="InterPro" id="IPR052921">
    <property type="entry name" value="GPCR1_Superfamily_Member"/>
</dbReference>
<evidence type="ECO:0000256" key="5">
    <source>
        <dbReference type="ARBA" id="ARBA00022725"/>
    </source>
</evidence>
<name>G3NYL5_GASAC</name>
<evidence type="ECO:0000256" key="10">
    <source>
        <dbReference type="ARBA" id="ARBA00023170"/>
    </source>
</evidence>
<proteinExistence type="inferred from homology"/>
<keyword evidence="6 14" id="KW-1133">Transmembrane helix</keyword>
<dbReference type="STRING" id="69293.ENSGACP00000010436"/>
<dbReference type="FunFam" id="1.20.1070.10:FF:000024">
    <property type="entry name" value="Olfactory receptor"/>
    <property type="match status" value="1"/>
</dbReference>
<dbReference type="InterPro" id="IPR000276">
    <property type="entry name" value="GPCR_Rhodpsn"/>
</dbReference>
<dbReference type="GO" id="GO:0005886">
    <property type="term" value="C:plasma membrane"/>
    <property type="evidence" value="ECO:0007669"/>
    <property type="project" value="UniProtKB-SubCell"/>
</dbReference>
<evidence type="ECO:0000256" key="12">
    <source>
        <dbReference type="ARBA" id="ARBA00023224"/>
    </source>
</evidence>
<dbReference type="InterPro" id="IPR000725">
    <property type="entry name" value="Olfact_rcpt"/>
</dbReference>
<evidence type="ECO:0000256" key="6">
    <source>
        <dbReference type="ARBA" id="ARBA00022989"/>
    </source>
</evidence>
<dbReference type="PRINTS" id="PR00245">
    <property type="entry name" value="OLFACTORYR"/>
</dbReference>
<dbReference type="OMA" id="ICKIHLE"/>
<dbReference type="Ensembl" id="ENSGACT00000010458.1">
    <property type="protein sequence ID" value="ENSGACP00000010436.1"/>
    <property type="gene ID" value="ENSGACG00000007878.1"/>
</dbReference>
<accession>G3NYL5</accession>
<keyword evidence="8 14" id="KW-0472">Membrane</keyword>
<keyword evidence="12 13" id="KW-0807">Transducer</keyword>
<dbReference type="PRINTS" id="PR00237">
    <property type="entry name" value="GPCRRHODOPSN"/>
</dbReference>
<dbReference type="SUPFAM" id="SSF81321">
    <property type="entry name" value="Family A G protein-coupled receptor-like"/>
    <property type="match status" value="1"/>
</dbReference>
<feature type="transmembrane region" description="Helical" evidence="14">
    <location>
        <begin position="97"/>
        <end position="119"/>
    </location>
</feature>
<dbReference type="eggNOG" id="ENOG502QVH7">
    <property type="taxonomic scope" value="Eukaryota"/>
</dbReference>
<feature type="transmembrane region" description="Helical" evidence="14">
    <location>
        <begin position="194"/>
        <end position="215"/>
    </location>
</feature>
<evidence type="ECO:0000256" key="8">
    <source>
        <dbReference type="ARBA" id="ARBA00023136"/>
    </source>
</evidence>
<protein>
    <recommendedName>
        <fullName evidence="14">Olfactory receptor</fullName>
    </recommendedName>
</protein>